<dbReference type="PANTHER" id="PTHR33937:SF2">
    <property type="entry name" value="DINITROGENASE IRON-MOLYBDENUM COFACTOR BIOSYNTHESIS DOMAIN-CONTAINING PROTEIN"/>
    <property type="match status" value="1"/>
</dbReference>
<dbReference type="PANTHER" id="PTHR33937">
    <property type="entry name" value="IRON-MOLYBDENUM PROTEIN-RELATED-RELATED"/>
    <property type="match status" value="1"/>
</dbReference>
<dbReference type="CDD" id="cd00851">
    <property type="entry name" value="MTH1175"/>
    <property type="match status" value="1"/>
</dbReference>
<accession>A0A420W6I8</accession>
<evidence type="ECO:0000259" key="1">
    <source>
        <dbReference type="Pfam" id="PF02579"/>
    </source>
</evidence>
<dbReference type="InterPro" id="IPR033913">
    <property type="entry name" value="MTH1175_dom"/>
</dbReference>
<gene>
    <name evidence="2" type="ORF">C7457_1128</name>
</gene>
<feature type="domain" description="Dinitrogenase iron-molybdenum cofactor biosynthesis" evidence="1">
    <location>
        <begin position="17"/>
        <end position="107"/>
    </location>
</feature>
<dbReference type="InterPro" id="IPR036105">
    <property type="entry name" value="DiNase_FeMo-co_biosyn_sf"/>
</dbReference>
<reference evidence="2 3" key="1">
    <citation type="submission" date="2018-10" db="EMBL/GenBank/DDBJ databases">
        <title>Genomic Encyclopedia of Type Strains, Phase IV (KMG-IV): sequencing the most valuable type-strain genomes for metagenomic binning, comparative biology and taxonomic classification.</title>
        <authorList>
            <person name="Goeker M."/>
        </authorList>
    </citation>
    <scope>NUCLEOTIDE SEQUENCE [LARGE SCALE GENOMIC DNA]</scope>
    <source>
        <strain evidence="2 3">DSM 15521</strain>
    </source>
</reference>
<sequence length="120" mass="13157">MKIAVPVLETEVKGRRLINAHFGKSNFFAIVDTETGEVEFVKNPANNVQRGRGMQIAQMLKEKGVKAVLVKEIGAGAFDKLKNVAGIEVYLVPTVVKFLDEAVNLFKEGKLTELSEPNEG</sequence>
<dbReference type="SUPFAM" id="SSF53146">
    <property type="entry name" value="Nitrogenase accessory factor-like"/>
    <property type="match status" value="1"/>
</dbReference>
<dbReference type="OrthoDB" id="9807451at2"/>
<keyword evidence="3" id="KW-1185">Reference proteome</keyword>
<evidence type="ECO:0000313" key="3">
    <source>
        <dbReference type="Proteomes" id="UP000280881"/>
    </source>
</evidence>
<evidence type="ECO:0000313" key="2">
    <source>
        <dbReference type="EMBL" id="RKQ61686.1"/>
    </source>
</evidence>
<dbReference type="AlphaFoldDB" id="A0A420W6I8"/>
<dbReference type="RefSeq" id="WP_121170927.1">
    <property type="nucleotide sequence ID" value="NZ_RBIE01000002.1"/>
</dbReference>
<dbReference type="Proteomes" id="UP000280881">
    <property type="component" value="Unassembled WGS sequence"/>
</dbReference>
<dbReference type="Gene3D" id="3.30.420.130">
    <property type="entry name" value="Dinitrogenase iron-molybdenum cofactor biosynthesis domain"/>
    <property type="match status" value="1"/>
</dbReference>
<dbReference type="InterPro" id="IPR051840">
    <property type="entry name" value="NifX/NifY_domain"/>
</dbReference>
<comment type="caution">
    <text evidence="2">The sequence shown here is derived from an EMBL/GenBank/DDBJ whole genome shotgun (WGS) entry which is preliminary data.</text>
</comment>
<organism evidence="2 3">
    <name type="scientific">Thermovibrio guaymasensis</name>
    <dbReference type="NCBI Taxonomy" id="240167"/>
    <lineage>
        <taxon>Bacteria</taxon>
        <taxon>Pseudomonadati</taxon>
        <taxon>Aquificota</taxon>
        <taxon>Aquificia</taxon>
        <taxon>Desulfurobacteriales</taxon>
        <taxon>Desulfurobacteriaceae</taxon>
        <taxon>Thermovibrio</taxon>
    </lineage>
</organism>
<dbReference type="EMBL" id="RBIE01000002">
    <property type="protein sequence ID" value="RKQ61686.1"/>
    <property type="molecule type" value="Genomic_DNA"/>
</dbReference>
<name>A0A420W6I8_9BACT</name>
<dbReference type="InterPro" id="IPR003731">
    <property type="entry name" value="Di-Nase_FeMo-co_biosynth"/>
</dbReference>
<proteinExistence type="predicted"/>
<dbReference type="Pfam" id="PF02579">
    <property type="entry name" value="Nitro_FeMo-Co"/>
    <property type="match status" value="1"/>
</dbReference>
<protein>
    <submittedName>
        <fullName evidence="2">Putative Fe-Mo cluster-binding NifX family protein</fullName>
    </submittedName>
</protein>